<reference evidence="1" key="1">
    <citation type="submission" date="2020-05" db="EMBL/GenBank/DDBJ databases">
        <authorList>
            <person name="Chiriac C."/>
            <person name="Salcher M."/>
            <person name="Ghai R."/>
            <person name="Kavagutti S V."/>
        </authorList>
    </citation>
    <scope>NUCLEOTIDE SEQUENCE</scope>
</reference>
<dbReference type="EMBL" id="LR797519">
    <property type="protein sequence ID" value="CAB4222105.1"/>
    <property type="molecule type" value="Genomic_DNA"/>
</dbReference>
<evidence type="ECO:0000313" key="1">
    <source>
        <dbReference type="EMBL" id="CAB4222105.1"/>
    </source>
</evidence>
<protein>
    <submittedName>
        <fullName evidence="1">Uncharacterized protein</fullName>
    </submittedName>
</protein>
<sequence>MSYLVTASNLEGFKLGQTVSDKDLESQDIPWLLRLGMIQANNTTKSNKKDEE</sequence>
<name>A0A6J5T2Y7_9CAUD</name>
<gene>
    <name evidence="1" type="ORF">UFOVP1649_21</name>
</gene>
<organism evidence="1">
    <name type="scientific">uncultured Caudovirales phage</name>
    <dbReference type="NCBI Taxonomy" id="2100421"/>
    <lineage>
        <taxon>Viruses</taxon>
        <taxon>Duplodnaviria</taxon>
        <taxon>Heunggongvirae</taxon>
        <taxon>Uroviricota</taxon>
        <taxon>Caudoviricetes</taxon>
        <taxon>Peduoviridae</taxon>
        <taxon>Maltschvirus</taxon>
        <taxon>Maltschvirus maltsch</taxon>
    </lineage>
</organism>
<accession>A0A6J5T2Y7</accession>
<proteinExistence type="predicted"/>